<dbReference type="GO" id="GO:0071555">
    <property type="term" value="P:cell wall organization"/>
    <property type="evidence" value="ECO:0007669"/>
    <property type="project" value="UniProtKB-KW"/>
</dbReference>
<evidence type="ECO:0000256" key="2">
    <source>
        <dbReference type="ARBA" id="ARBA00023239"/>
    </source>
</evidence>
<dbReference type="InterPro" id="IPR036908">
    <property type="entry name" value="RlpA-like_sf"/>
</dbReference>
<dbReference type="CDD" id="cd22268">
    <property type="entry name" value="DPBB_RlpA-like"/>
    <property type="match status" value="1"/>
</dbReference>
<dbReference type="InterPro" id="IPR007730">
    <property type="entry name" value="SPOR-like_dom"/>
</dbReference>
<evidence type="ECO:0000256" key="4">
    <source>
        <dbReference type="HAMAP-Rule" id="MF_02071"/>
    </source>
</evidence>
<evidence type="ECO:0000256" key="7">
    <source>
        <dbReference type="SAM" id="SignalP"/>
    </source>
</evidence>
<dbReference type="InterPro" id="IPR036680">
    <property type="entry name" value="SPOR-like_sf"/>
</dbReference>
<dbReference type="EMBL" id="CP029185">
    <property type="protein sequence ID" value="AWH87714.1"/>
    <property type="molecule type" value="Genomic_DNA"/>
</dbReference>
<comment type="function">
    <text evidence="4">Lytic transglycosylase with a strong preference for naked glycan strands that lack stem peptides.</text>
</comment>
<evidence type="ECO:0000256" key="5">
    <source>
        <dbReference type="RuleBase" id="RU003495"/>
    </source>
</evidence>
<name>A0A2Y9TW98_9GAMM</name>
<dbReference type="Pfam" id="PF03330">
    <property type="entry name" value="DPBB_1"/>
    <property type="match status" value="1"/>
</dbReference>
<feature type="compositionally biased region" description="Pro residues" evidence="6">
    <location>
        <begin position="21"/>
        <end position="35"/>
    </location>
</feature>
<dbReference type="SUPFAM" id="SSF110997">
    <property type="entry name" value="Sporulation related repeat"/>
    <property type="match status" value="1"/>
</dbReference>
<keyword evidence="4" id="KW-1003">Cell membrane</keyword>
<protein>
    <recommendedName>
        <fullName evidence="4">Endolytic peptidoglycan transglycosylase RlpA</fullName>
        <ecNumber evidence="4">4.2.2.-</ecNumber>
    </recommendedName>
</protein>
<dbReference type="InterPro" id="IPR034718">
    <property type="entry name" value="RlpA"/>
</dbReference>
<dbReference type="Pfam" id="PF05036">
    <property type="entry name" value="SPOR"/>
    <property type="match status" value="1"/>
</dbReference>
<dbReference type="Gene3D" id="3.30.70.1070">
    <property type="entry name" value="Sporulation related repeat"/>
    <property type="match status" value="1"/>
</dbReference>
<dbReference type="HAMAP" id="MF_02071">
    <property type="entry name" value="RlpA"/>
    <property type="match status" value="1"/>
</dbReference>
<evidence type="ECO:0000313" key="10">
    <source>
        <dbReference type="Proteomes" id="UP000244908"/>
    </source>
</evidence>
<keyword evidence="2 4" id="KW-0456">Lyase</keyword>
<dbReference type="SUPFAM" id="SSF50685">
    <property type="entry name" value="Barwin-like endoglucanases"/>
    <property type="match status" value="1"/>
</dbReference>
<keyword evidence="1 7" id="KW-0732">Signal</keyword>
<keyword evidence="3 4" id="KW-0961">Cell wall biogenesis/degradation</keyword>
<dbReference type="EC" id="4.2.2.-" evidence="4"/>
<keyword evidence="4" id="KW-0564">Palmitate</keyword>
<feature type="compositionally biased region" description="Polar residues" evidence="6">
    <location>
        <begin position="253"/>
        <end position="264"/>
    </location>
</feature>
<accession>A0A2Y9TW98</accession>
<feature type="signal peptide" evidence="7">
    <location>
        <begin position="1"/>
        <end position="19"/>
    </location>
</feature>
<dbReference type="AlphaFoldDB" id="A0A2Y9TW98"/>
<evidence type="ECO:0000256" key="1">
    <source>
        <dbReference type="ARBA" id="ARBA00022729"/>
    </source>
</evidence>
<dbReference type="InterPro" id="IPR009009">
    <property type="entry name" value="RlpA-like_DPBB"/>
</dbReference>
<gene>
    <name evidence="4" type="primary">rlpA</name>
    <name evidence="9" type="ORF">HYN51_03535</name>
</gene>
<dbReference type="GO" id="GO:0000270">
    <property type="term" value="P:peptidoglycan metabolic process"/>
    <property type="evidence" value="ECO:0007669"/>
    <property type="project" value="UniProtKB-UniRule"/>
</dbReference>
<feature type="compositionally biased region" description="Polar residues" evidence="6">
    <location>
        <begin position="219"/>
        <end position="241"/>
    </location>
</feature>
<dbReference type="KEGG" id="lpv:HYN51_03535"/>
<feature type="region of interest" description="Disordered" evidence="6">
    <location>
        <begin position="20"/>
        <end position="44"/>
    </location>
</feature>
<dbReference type="GO" id="GO:0008932">
    <property type="term" value="F:lytic endotransglycosylase activity"/>
    <property type="evidence" value="ECO:0007669"/>
    <property type="project" value="UniProtKB-UniRule"/>
</dbReference>
<organism evidence="9 10">
    <name type="scientific">Limnobaculum parvum</name>
    <dbReference type="NCBI Taxonomy" id="2172103"/>
    <lineage>
        <taxon>Bacteria</taxon>
        <taxon>Pseudomonadati</taxon>
        <taxon>Pseudomonadota</taxon>
        <taxon>Gammaproteobacteria</taxon>
        <taxon>Enterobacterales</taxon>
        <taxon>Budviciaceae</taxon>
        <taxon>Limnobaculum</taxon>
    </lineage>
</organism>
<dbReference type="GO" id="GO:0005886">
    <property type="term" value="C:plasma membrane"/>
    <property type="evidence" value="ECO:0007669"/>
    <property type="project" value="UniProtKB-SubCell"/>
</dbReference>
<proteinExistence type="inferred from homology"/>
<dbReference type="PROSITE" id="PS51257">
    <property type="entry name" value="PROKAR_LIPOPROTEIN"/>
    <property type="match status" value="1"/>
</dbReference>
<dbReference type="NCBIfam" id="TIGR00413">
    <property type="entry name" value="rlpA"/>
    <property type="match status" value="1"/>
</dbReference>
<keyword evidence="4" id="KW-0449">Lipoprotein</keyword>
<dbReference type="PROSITE" id="PS51724">
    <property type="entry name" value="SPOR"/>
    <property type="match status" value="1"/>
</dbReference>
<dbReference type="GO" id="GO:0009279">
    <property type="term" value="C:cell outer membrane"/>
    <property type="evidence" value="ECO:0007669"/>
    <property type="project" value="TreeGrafter"/>
</dbReference>
<sequence length="355" mass="38442">MRKQWLWICAMGFMLAACESTPPPPKTPTLPPLPHSGPATEISGIEPRYEPYNIGTMKDYKVRGKSYRIITQPENFSEEGLASWYGQELHGNKTATGEIFDAYELSAAHPTLPLPSYVRVTNLSNGRQLVVRVNDRGPFVKGRVIDLSKAAADRLNITGQTKVRLDVIVVSPNGQLSGPGTLGSIVAKRSYELQDRPLIGNQVISSPQQNLSAQQEASVNIPTQPDSRMTIPSSTDNNRSLLLSAPTPAESVNIPTSQNSTVSVPASPDRDNAQGVSATSTGFLVQVSAVNNRQRAVEVQKKLSSLLNVPGMVSDGGAYYRIQLGPFSTREQAQELQQRLASQGQPNSIILVASR</sequence>
<comment type="subcellular location">
    <subcellularLocation>
        <location evidence="4">Cell membrane</location>
        <topology evidence="4">Lipid-anchor</topology>
    </subcellularLocation>
</comment>
<evidence type="ECO:0000313" key="9">
    <source>
        <dbReference type="EMBL" id="AWH87714.1"/>
    </source>
</evidence>
<evidence type="ECO:0000256" key="6">
    <source>
        <dbReference type="SAM" id="MobiDB-lite"/>
    </source>
</evidence>
<dbReference type="PANTHER" id="PTHR34183:SF1">
    <property type="entry name" value="ENDOLYTIC PEPTIDOGLYCAN TRANSGLYCOSYLASE RLPA"/>
    <property type="match status" value="1"/>
</dbReference>
<feature type="domain" description="SPOR" evidence="8">
    <location>
        <begin position="277"/>
        <end position="353"/>
    </location>
</feature>
<dbReference type="InterPro" id="IPR012997">
    <property type="entry name" value="RplA"/>
</dbReference>
<dbReference type="OrthoDB" id="9779128at2"/>
<dbReference type="GO" id="GO:0042834">
    <property type="term" value="F:peptidoglycan binding"/>
    <property type="evidence" value="ECO:0007669"/>
    <property type="project" value="InterPro"/>
</dbReference>
<reference evidence="9 10" key="1">
    <citation type="journal article" date="2019" name="Int. J. Syst. Evol. Microbiol.">
        <title>Limnobaculum parvum gen. nov., sp. nov., isolated from a freshwater lake.</title>
        <authorList>
            <person name="Baek C."/>
            <person name="Shin S.K."/>
            <person name="Yi H."/>
        </authorList>
    </citation>
    <scope>NUCLEOTIDE SEQUENCE [LARGE SCALE GENOMIC DNA]</scope>
    <source>
        <strain evidence="9 10">HYN0051</strain>
    </source>
</reference>
<feature type="chain" id="PRO_5016184444" description="Endolytic peptidoglycan transglycosylase RlpA" evidence="7">
    <location>
        <begin position="20"/>
        <end position="355"/>
    </location>
</feature>
<evidence type="ECO:0000256" key="3">
    <source>
        <dbReference type="ARBA" id="ARBA00023316"/>
    </source>
</evidence>
<evidence type="ECO:0000259" key="8">
    <source>
        <dbReference type="PROSITE" id="PS51724"/>
    </source>
</evidence>
<feature type="region of interest" description="Disordered" evidence="6">
    <location>
        <begin position="219"/>
        <end position="275"/>
    </location>
</feature>
<dbReference type="Gene3D" id="2.40.40.10">
    <property type="entry name" value="RlpA-like domain"/>
    <property type="match status" value="1"/>
</dbReference>
<dbReference type="NCBIfam" id="NF007953">
    <property type="entry name" value="PRK10672.1"/>
    <property type="match status" value="1"/>
</dbReference>
<keyword evidence="10" id="KW-1185">Reference proteome</keyword>
<keyword evidence="4" id="KW-0472">Membrane</keyword>
<dbReference type="PANTHER" id="PTHR34183">
    <property type="entry name" value="ENDOLYTIC PEPTIDOGLYCAN TRANSGLYCOSYLASE RLPA"/>
    <property type="match status" value="1"/>
</dbReference>
<dbReference type="RefSeq" id="WP_108899802.1">
    <property type="nucleotide sequence ID" value="NZ_CP029185.2"/>
</dbReference>
<dbReference type="Proteomes" id="UP000244908">
    <property type="component" value="Chromosome"/>
</dbReference>
<comment type="similarity">
    <text evidence="4 5">Belongs to the RlpA family.</text>
</comment>